<dbReference type="AlphaFoldDB" id="A0A914C111"/>
<feature type="transmembrane region" description="Helical" evidence="2">
    <location>
        <begin position="87"/>
        <end position="107"/>
    </location>
</feature>
<proteinExistence type="predicted"/>
<dbReference type="WBParaSite" id="ACRNAN_Path_1477.g5775.t1">
    <property type="protein sequence ID" value="ACRNAN_Path_1477.g5775.t1"/>
    <property type="gene ID" value="ACRNAN_Path_1477.g5775"/>
</dbReference>
<organism evidence="3 4">
    <name type="scientific">Acrobeloides nanus</name>
    <dbReference type="NCBI Taxonomy" id="290746"/>
    <lineage>
        <taxon>Eukaryota</taxon>
        <taxon>Metazoa</taxon>
        <taxon>Ecdysozoa</taxon>
        <taxon>Nematoda</taxon>
        <taxon>Chromadorea</taxon>
        <taxon>Rhabditida</taxon>
        <taxon>Tylenchina</taxon>
        <taxon>Cephalobomorpha</taxon>
        <taxon>Cephaloboidea</taxon>
        <taxon>Cephalobidae</taxon>
        <taxon>Acrobeloides</taxon>
    </lineage>
</organism>
<dbReference type="Proteomes" id="UP000887540">
    <property type="component" value="Unplaced"/>
</dbReference>
<evidence type="ECO:0000256" key="2">
    <source>
        <dbReference type="SAM" id="Phobius"/>
    </source>
</evidence>
<accession>A0A914C111</accession>
<evidence type="ECO:0000313" key="3">
    <source>
        <dbReference type="Proteomes" id="UP000887540"/>
    </source>
</evidence>
<keyword evidence="3" id="KW-1185">Reference proteome</keyword>
<evidence type="ECO:0000313" key="4">
    <source>
        <dbReference type="WBParaSite" id="ACRNAN_Path_1477.g5775.t1"/>
    </source>
</evidence>
<feature type="transmembrane region" description="Helical" evidence="2">
    <location>
        <begin position="119"/>
        <end position="139"/>
    </location>
</feature>
<reference evidence="4" key="1">
    <citation type="submission" date="2022-11" db="UniProtKB">
        <authorList>
            <consortium name="WormBaseParasite"/>
        </authorList>
    </citation>
    <scope>IDENTIFICATION</scope>
</reference>
<keyword evidence="2" id="KW-0812">Transmembrane</keyword>
<feature type="transmembrane region" description="Helical" evidence="2">
    <location>
        <begin position="190"/>
        <end position="216"/>
    </location>
</feature>
<feature type="compositionally biased region" description="Low complexity" evidence="1">
    <location>
        <begin position="227"/>
        <end position="243"/>
    </location>
</feature>
<feature type="transmembrane region" description="Helical" evidence="2">
    <location>
        <begin position="151"/>
        <end position="170"/>
    </location>
</feature>
<evidence type="ECO:0000256" key="1">
    <source>
        <dbReference type="SAM" id="MobiDB-lite"/>
    </source>
</evidence>
<sequence length="253" mass="28858">MSNPQQNSRPDFEYVHDRPAVEIDLDATLKEVVNEHSAGLDFEEHDYQNQVPRGEPTTVEEEIHRAILPDARRKMLNLRYLTRLRGLVKFSQLIFMCGFYGAIAYSSDYLHYPEQKSTYYLLPFAITFTILIINGYMAFPHLTIKDQATRNGMLFSELLLCFLSTIYLLGNAPIRVLQLLFAHFDFVSMFILICLQAPLTLILIYDLVGCIGEWTLSGMRPLGQRPNANGNNASNTTTNYGAAHTNPNFEHTQ</sequence>
<feature type="region of interest" description="Disordered" evidence="1">
    <location>
        <begin position="225"/>
        <end position="253"/>
    </location>
</feature>
<keyword evidence="2" id="KW-1133">Transmembrane helix</keyword>
<name>A0A914C111_9BILA</name>
<protein>
    <submittedName>
        <fullName evidence="4">Uncharacterized protein</fullName>
    </submittedName>
</protein>
<keyword evidence="2" id="KW-0472">Membrane</keyword>